<dbReference type="Proteomes" id="UP000698800">
    <property type="component" value="Unassembled WGS sequence"/>
</dbReference>
<dbReference type="OrthoDB" id="1911848at2759"/>
<gene>
    <name evidence="2" type="ORF">FGG08_006603</name>
</gene>
<reference evidence="2" key="1">
    <citation type="submission" date="2021-03" db="EMBL/GenBank/DDBJ databases">
        <title>Comparative genomics and phylogenomic investigation of the class Geoglossomycetes provide insights into ecological specialization and systematics.</title>
        <authorList>
            <person name="Melie T."/>
            <person name="Pirro S."/>
            <person name="Miller A.N."/>
            <person name="Quandt A."/>
        </authorList>
    </citation>
    <scope>NUCLEOTIDE SEQUENCE</scope>
    <source>
        <strain evidence="2">GBOQ0MN5Z8</strain>
    </source>
</reference>
<evidence type="ECO:0000259" key="1">
    <source>
        <dbReference type="PROSITE" id="PS50011"/>
    </source>
</evidence>
<evidence type="ECO:0000313" key="2">
    <source>
        <dbReference type="EMBL" id="KAH0536530.1"/>
    </source>
</evidence>
<sequence length="554" mass="62585">MYKDHWIKIEHQISALRTIWEALAEPLRIHQNLVLQVLQGKLQNAVNKLDGLVGIREETPTLDKVIAKRGQAKQLKYAAYAKASLDGIIDDLEKWRRMFDPSWFFLARIAVPAIDQQLTEKRAAGSKAISTVMQLRHAHETNEKGSISSTSVFLKTGYEVWEREAVALSSISTGRDTNKKVIIDHTPVREQTNLDTTTKDVRDLARVLSKIDPALFFLPSCQGVIKVKDPSTGKIKGFDFIFSIPPGLSQAVPRSLRSLLLNQNIKYPLEERFYLAVCLARSIVFLHSSHFVHKNISPENIIVFQPPPGNLGTPFLVGFERFRFAGGQTNMSGDVLWEKNLYRHPRRQGLYPEELYTMRHDIYSIGVCLLEIGLWSSFISYSENQKPTGPGPELPISEFIVTKDLRKAAADVKTILVEMAQSRLPELMGKIYTNIVVSCLTCLDKDNEGFGDEREFEDEDGILVGVRYIEKVISLRSQSLRGKSLLISTKQILFEMEKIVVPVPNTLSTTKWVKLPVSRRVPMAAMKDDFTLTPRAHAHLHTVAVDYAIAHEVE</sequence>
<keyword evidence="3" id="KW-1185">Reference proteome</keyword>
<organism evidence="2 3">
    <name type="scientific">Glutinoglossum americanum</name>
    <dbReference type="NCBI Taxonomy" id="1670608"/>
    <lineage>
        <taxon>Eukaryota</taxon>
        <taxon>Fungi</taxon>
        <taxon>Dikarya</taxon>
        <taxon>Ascomycota</taxon>
        <taxon>Pezizomycotina</taxon>
        <taxon>Geoglossomycetes</taxon>
        <taxon>Geoglossales</taxon>
        <taxon>Geoglossaceae</taxon>
        <taxon>Glutinoglossum</taxon>
    </lineage>
</organism>
<dbReference type="AlphaFoldDB" id="A0A9P8L1R2"/>
<dbReference type="PROSITE" id="PS50011">
    <property type="entry name" value="PROTEIN_KINASE_DOM"/>
    <property type="match status" value="1"/>
</dbReference>
<dbReference type="GO" id="GO:0004672">
    <property type="term" value="F:protein kinase activity"/>
    <property type="evidence" value="ECO:0007669"/>
    <property type="project" value="InterPro"/>
</dbReference>
<name>A0A9P8L1R2_9PEZI</name>
<dbReference type="InterPro" id="IPR011009">
    <property type="entry name" value="Kinase-like_dom_sf"/>
</dbReference>
<dbReference type="EMBL" id="JAGHQL010000199">
    <property type="protein sequence ID" value="KAH0536530.1"/>
    <property type="molecule type" value="Genomic_DNA"/>
</dbReference>
<protein>
    <recommendedName>
        <fullName evidence="1">Protein kinase domain-containing protein</fullName>
    </recommendedName>
</protein>
<evidence type="ECO:0000313" key="3">
    <source>
        <dbReference type="Proteomes" id="UP000698800"/>
    </source>
</evidence>
<dbReference type="PANTHER" id="PTHR37542:SF3">
    <property type="entry name" value="PRION-INHIBITION AND PROPAGATION HELO DOMAIN-CONTAINING PROTEIN"/>
    <property type="match status" value="1"/>
</dbReference>
<accession>A0A9P8L1R2</accession>
<comment type="caution">
    <text evidence="2">The sequence shown here is derived from an EMBL/GenBank/DDBJ whole genome shotgun (WGS) entry which is preliminary data.</text>
</comment>
<dbReference type="PANTHER" id="PTHR37542">
    <property type="entry name" value="HELO DOMAIN-CONTAINING PROTEIN-RELATED"/>
    <property type="match status" value="1"/>
</dbReference>
<dbReference type="SUPFAM" id="SSF56112">
    <property type="entry name" value="Protein kinase-like (PK-like)"/>
    <property type="match status" value="1"/>
</dbReference>
<feature type="domain" description="Protein kinase" evidence="1">
    <location>
        <begin position="118"/>
        <end position="437"/>
    </location>
</feature>
<dbReference type="Gene3D" id="1.10.510.10">
    <property type="entry name" value="Transferase(Phosphotransferase) domain 1"/>
    <property type="match status" value="1"/>
</dbReference>
<dbReference type="InterPro" id="IPR000719">
    <property type="entry name" value="Prot_kinase_dom"/>
</dbReference>
<proteinExistence type="predicted"/>
<dbReference type="GO" id="GO:0005524">
    <property type="term" value="F:ATP binding"/>
    <property type="evidence" value="ECO:0007669"/>
    <property type="project" value="InterPro"/>
</dbReference>